<dbReference type="Gene3D" id="3.10.20.300">
    <property type="entry name" value="mk0293 like domain"/>
    <property type="match status" value="1"/>
</dbReference>
<dbReference type="NCBIfam" id="TIGR00299">
    <property type="entry name" value="nickel pincer cofactor biosynthesis protein LarC"/>
    <property type="match status" value="1"/>
</dbReference>
<organism evidence="2 3">
    <name type="scientific">Desulfofervidus auxilii</name>
    <dbReference type="NCBI Taxonomy" id="1621989"/>
    <lineage>
        <taxon>Bacteria</taxon>
        <taxon>Pseudomonadati</taxon>
        <taxon>Thermodesulfobacteriota</taxon>
        <taxon>Candidatus Desulfofervidia</taxon>
        <taxon>Candidatus Desulfofervidales</taxon>
        <taxon>Candidatus Desulfofervidaceae</taxon>
        <taxon>Candidatus Desulfofervidus</taxon>
    </lineage>
</organism>
<dbReference type="PANTHER" id="PTHR36566:SF1">
    <property type="entry name" value="PYRIDINIUM-3,5-BISTHIOCARBOXYLIC ACID MONONUCLEOTIDE NICKEL INSERTION PROTEIN"/>
    <property type="match status" value="1"/>
</dbReference>
<dbReference type="InterPro" id="IPR002822">
    <property type="entry name" value="Ni_insertion"/>
</dbReference>
<keyword evidence="3" id="KW-1185">Reference proteome</keyword>
<dbReference type="EMBL" id="CP013015">
    <property type="protein sequence ID" value="AMM40188.1"/>
    <property type="molecule type" value="Genomic_DNA"/>
</dbReference>
<evidence type="ECO:0000256" key="1">
    <source>
        <dbReference type="ARBA" id="ARBA00022596"/>
    </source>
</evidence>
<proteinExistence type="predicted"/>
<dbReference type="PANTHER" id="PTHR36566">
    <property type="entry name" value="NICKEL INSERTION PROTEIN-RELATED"/>
    <property type="match status" value="1"/>
</dbReference>
<evidence type="ECO:0000313" key="2">
    <source>
        <dbReference type="EMBL" id="AMM40188.1"/>
    </source>
</evidence>
<dbReference type="AlphaFoldDB" id="A0A7U4THG1"/>
<dbReference type="Proteomes" id="UP000070560">
    <property type="component" value="Chromosome"/>
</dbReference>
<name>A0A7U4THG1_DESA2</name>
<reference evidence="2 3" key="1">
    <citation type="submission" date="2015-10" db="EMBL/GenBank/DDBJ databases">
        <title>Candidatus Desulfofervidus auxilii, a hydrogenotrophic sulfate-reducing bacterium involved in the thermophilic anaerobic oxidation of methane.</title>
        <authorList>
            <person name="Krukenberg V."/>
            <person name="Richter M."/>
            <person name="Wegener G."/>
        </authorList>
    </citation>
    <scope>NUCLEOTIDE SEQUENCE [LARGE SCALE GENOMIC DNA]</scope>
    <source>
        <strain evidence="2 3">HS1</strain>
    </source>
</reference>
<keyword evidence="1" id="KW-0533">Nickel</keyword>
<dbReference type="Gene3D" id="3.30.70.1380">
    <property type="entry name" value="Transcriptional regulatory protein pf0864 domain like"/>
    <property type="match status" value="1"/>
</dbReference>
<dbReference type="KEGG" id="daw:HS1_000382"/>
<evidence type="ECO:0000313" key="3">
    <source>
        <dbReference type="Proteomes" id="UP000070560"/>
    </source>
</evidence>
<gene>
    <name evidence="2" type="ORF">HS1_000382</name>
</gene>
<sequence>MAIAAFIDAGFPVDKINETLSKLNLNNVKLHATKVVDKGISGTRISIDTNSQNHWHNYKDIASLIKNSKLEKNIQNIALKILEVLAKAEAKIHNLPLNDVHFHEVGAIDTIVDIISFATIIHEWNLTNFFVSPLPFFKGTVETQHGILPLPAPAVVEILKGYKWKPTNIEGELITPTGAAILKAVNAQQIDTIFPHFCIEKIGHGFGTKSFKNRANYLRVFTGIIHENSASYGIEEEIHGLEFQLDDITPEVVGYIKEKLESFPVLDYMIIPVQMKKERPGFYFKIFIKENYYDLLNFIFQQTGTLGIRISPIKRIILKREIKEIDTPYGKIRCKIAYFKNKAINIKPEFEDCKRIATEKNIPFKKLLQDISSYLKVFYE</sequence>
<accession>A0A7U4THG1</accession>
<protein>
    <submittedName>
        <fullName evidence="2">Protein containing DUF111</fullName>
    </submittedName>
</protein>
<dbReference type="Pfam" id="PF01969">
    <property type="entry name" value="Ni_insertion"/>
    <property type="match status" value="1"/>
</dbReference>